<accession>B0DBG0</accession>
<evidence type="ECO:0000256" key="1">
    <source>
        <dbReference type="ARBA" id="ARBA00007623"/>
    </source>
</evidence>
<protein>
    <submittedName>
        <fullName evidence="5">Predicted protein</fullName>
    </submittedName>
</protein>
<evidence type="ECO:0000313" key="5">
    <source>
        <dbReference type="EMBL" id="EDR07988.1"/>
    </source>
</evidence>
<comment type="caution">
    <text evidence="2">Lacks conserved residue(s) required for the propagation of feature annotation.</text>
</comment>
<dbReference type="RefSeq" id="XP_001881058.1">
    <property type="nucleotide sequence ID" value="XM_001881023.1"/>
</dbReference>
<dbReference type="Proteomes" id="UP000001194">
    <property type="component" value="Unassembled WGS sequence"/>
</dbReference>
<organism evidence="6">
    <name type="scientific">Laccaria bicolor (strain S238N-H82 / ATCC MYA-4686)</name>
    <name type="common">Bicoloured deceiver</name>
    <name type="synonym">Laccaria laccata var. bicolor</name>
    <dbReference type="NCBI Taxonomy" id="486041"/>
    <lineage>
        <taxon>Eukaryota</taxon>
        <taxon>Fungi</taxon>
        <taxon>Dikarya</taxon>
        <taxon>Basidiomycota</taxon>
        <taxon>Agaricomycotina</taxon>
        <taxon>Agaricomycetes</taxon>
        <taxon>Agaricomycetidae</taxon>
        <taxon>Agaricales</taxon>
        <taxon>Agaricineae</taxon>
        <taxon>Hydnangiaceae</taxon>
        <taxon>Laccaria</taxon>
    </lineage>
</organism>
<sequence length="96" mass="10780">MRRLRSVELRLSDCRARNRKFRHRIRPRKRHPPVYGISSPATSDNEGSHADALRVTQIFENPHFFLAKGAASLNDIAQGKLGDCWLLSAPAIASTT</sequence>
<dbReference type="InParanoid" id="B0DBG0"/>
<dbReference type="SUPFAM" id="SSF54001">
    <property type="entry name" value="Cysteine proteinases"/>
    <property type="match status" value="1"/>
</dbReference>
<reference evidence="5 6" key="1">
    <citation type="journal article" date="2008" name="Nature">
        <title>The genome of Laccaria bicolor provides insights into mycorrhizal symbiosis.</title>
        <authorList>
            <person name="Martin F."/>
            <person name="Aerts A."/>
            <person name="Ahren D."/>
            <person name="Brun A."/>
            <person name="Danchin E.G.J."/>
            <person name="Duchaussoy F."/>
            <person name="Gibon J."/>
            <person name="Kohler A."/>
            <person name="Lindquist E."/>
            <person name="Pereda V."/>
            <person name="Salamov A."/>
            <person name="Shapiro H.J."/>
            <person name="Wuyts J."/>
            <person name="Blaudez D."/>
            <person name="Buee M."/>
            <person name="Brokstein P."/>
            <person name="Canbaeck B."/>
            <person name="Cohen D."/>
            <person name="Courty P.E."/>
            <person name="Coutinho P.M."/>
            <person name="Delaruelle C."/>
            <person name="Detter J.C."/>
            <person name="Deveau A."/>
            <person name="DiFazio S."/>
            <person name="Duplessis S."/>
            <person name="Fraissinet-Tachet L."/>
            <person name="Lucic E."/>
            <person name="Frey-Klett P."/>
            <person name="Fourrey C."/>
            <person name="Feussner I."/>
            <person name="Gay G."/>
            <person name="Grimwood J."/>
            <person name="Hoegger P.J."/>
            <person name="Jain P."/>
            <person name="Kilaru S."/>
            <person name="Labbe J."/>
            <person name="Lin Y.C."/>
            <person name="Legue V."/>
            <person name="Le Tacon F."/>
            <person name="Marmeisse R."/>
            <person name="Melayah D."/>
            <person name="Montanini B."/>
            <person name="Muratet M."/>
            <person name="Nehls U."/>
            <person name="Niculita-Hirzel H."/>
            <person name="Oudot-Le Secq M.P."/>
            <person name="Peter M."/>
            <person name="Quesneville H."/>
            <person name="Rajashekar B."/>
            <person name="Reich M."/>
            <person name="Rouhier N."/>
            <person name="Schmutz J."/>
            <person name="Yin T."/>
            <person name="Chalot M."/>
            <person name="Henrissat B."/>
            <person name="Kuees U."/>
            <person name="Lucas S."/>
            <person name="Van de Peer Y."/>
            <person name="Podila G.K."/>
            <person name="Polle A."/>
            <person name="Pukkila P.J."/>
            <person name="Richardson P.M."/>
            <person name="Rouze P."/>
            <person name="Sanders I.R."/>
            <person name="Stajich J.E."/>
            <person name="Tunlid A."/>
            <person name="Tuskan G."/>
            <person name="Grigoriev I.V."/>
        </authorList>
    </citation>
    <scope>NUCLEOTIDE SEQUENCE [LARGE SCALE GENOMIC DNA]</scope>
    <source>
        <strain evidence="6">S238N-H82 / ATCC MYA-4686</strain>
    </source>
</reference>
<evidence type="ECO:0000313" key="6">
    <source>
        <dbReference type="Proteomes" id="UP000001194"/>
    </source>
</evidence>
<gene>
    <name evidence="5" type="ORF">LACBIDRAFT_297552</name>
</gene>
<feature type="region of interest" description="Disordered" evidence="3">
    <location>
        <begin position="20"/>
        <end position="49"/>
    </location>
</feature>
<dbReference type="Pfam" id="PF00648">
    <property type="entry name" value="Peptidase_C2"/>
    <property type="match status" value="1"/>
</dbReference>
<keyword evidence="6" id="KW-1185">Reference proteome</keyword>
<dbReference type="KEGG" id="lbc:LACBIDRAFT_297552"/>
<comment type="similarity">
    <text evidence="1">Belongs to the peptidase C2 family.</text>
</comment>
<dbReference type="InterPro" id="IPR001300">
    <property type="entry name" value="Peptidase_C2_calpain_cat"/>
</dbReference>
<feature type="domain" description="Calpain catalytic" evidence="4">
    <location>
        <begin position="54"/>
        <end position="96"/>
    </location>
</feature>
<dbReference type="HOGENOM" id="CLU_2360081_0_0_1"/>
<dbReference type="PROSITE" id="PS50203">
    <property type="entry name" value="CALPAIN_CAT"/>
    <property type="match status" value="1"/>
</dbReference>
<dbReference type="EMBL" id="DS547102">
    <property type="protein sequence ID" value="EDR07988.1"/>
    <property type="molecule type" value="Genomic_DNA"/>
</dbReference>
<dbReference type="STRING" id="486041.B0DBG0"/>
<dbReference type="GO" id="GO:0004198">
    <property type="term" value="F:calcium-dependent cysteine-type endopeptidase activity"/>
    <property type="evidence" value="ECO:0007669"/>
    <property type="project" value="InterPro"/>
</dbReference>
<proteinExistence type="inferred from homology"/>
<dbReference type="GO" id="GO:0006508">
    <property type="term" value="P:proteolysis"/>
    <property type="evidence" value="ECO:0007669"/>
    <property type="project" value="InterPro"/>
</dbReference>
<feature type="compositionally biased region" description="Basic residues" evidence="3">
    <location>
        <begin position="20"/>
        <end position="32"/>
    </location>
</feature>
<evidence type="ECO:0000256" key="3">
    <source>
        <dbReference type="SAM" id="MobiDB-lite"/>
    </source>
</evidence>
<dbReference type="PROSITE" id="PS00139">
    <property type="entry name" value="THIOL_PROTEASE_CYS"/>
    <property type="match status" value="1"/>
</dbReference>
<dbReference type="InterPro" id="IPR000169">
    <property type="entry name" value="Pept_cys_AS"/>
</dbReference>
<dbReference type="InterPro" id="IPR038765">
    <property type="entry name" value="Papain-like_cys_pep_sf"/>
</dbReference>
<dbReference type="AlphaFoldDB" id="B0DBG0"/>
<name>B0DBG0_LACBS</name>
<evidence type="ECO:0000256" key="2">
    <source>
        <dbReference type="PROSITE-ProRule" id="PRU00239"/>
    </source>
</evidence>
<dbReference type="OrthoDB" id="424753at2759"/>
<dbReference type="GeneID" id="6076876"/>
<evidence type="ECO:0000259" key="4">
    <source>
        <dbReference type="PROSITE" id="PS50203"/>
    </source>
</evidence>